<name>A0A9X3J438_9BACT</name>
<reference evidence="1" key="1">
    <citation type="submission" date="2022-11" db="EMBL/GenBank/DDBJ databases">
        <title>Marilongibacter aestuarii gen. nov., sp. nov., isolated from tidal flat sediment.</title>
        <authorList>
            <person name="Jiayan W."/>
        </authorList>
    </citation>
    <scope>NUCLEOTIDE SEQUENCE</scope>
    <source>
        <strain evidence="1">Z1-6</strain>
    </source>
</reference>
<evidence type="ECO:0000313" key="1">
    <source>
        <dbReference type="EMBL" id="MCY1720014.1"/>
    </source>
</evidence>
<protein>
    <submittedName>
        <fullName evidence="1">Uncharacterized protein</fullName>
    </submittedName>
</protein>
<dbReference type="RefSeq" id="WP_343332344.1">
    <property type="nucleotide sequence ID" value="NZ_JAPOHD010000012.1"/>
</dbReference>
<accession>A0A9X3J438</accession>
<proteinExistence type="predicted"/>
<gene>
    <name evidence="1" type="ORF">OU798_06650</name>
</gene>
<comment type="caution">
    <text evidence="1">The sequence shown here is derived from an EMBL/GenBank/DDBJ whole genome shotgun (WGS) entry which is preliminary data.</text>
</comment>
<evidence type="ECO:0000313" key="2">
    <source>
        <dbReference type="Proteomes" id="UP001145087"/>
    </source>
</evidence>
<dbReference type="Proteomes" id="UP001145087">
    <property type="component" value="Unassembled WGS sequence"/>
</dbReference>
<dbReference type="AlphaFoldDB" id="A0A9X3J438"/>
<dbReference type="EMBL" id="JAPOHD010000012">
    <property type="protein sequence ID" value="MCY1720014.1"/>
    <property type="molecule type" value="Genomic_DNA"/>
</dbReference>
<keyword evidence="2" id="KW-1185">Reference proteome</keyword>
<organism evidence="1 2">
    <name type="scientific">Draconibacterium aestuarii</name>
    <dbReference type="NCBI Taxonomy" id="2998507"/>
    <lineage>
        <taxon>Bacteria</taxon>
        <taxon>Pseudomonadati</taxon>
        <taxon>Bacteroidota</taxon>
        <taxon>Bacteroidia</taxon>
        <taxon>Marinilabiliales</taxon>
        <taxon>Prolixibacteraceae</taxon>
        <taxon>Draconibacterium</taxon>
    </lineage>
</organism>
<sequence>MDYWSNIEASANDPELLKIDAFEAQLGGIPDGVYKIRELITRFEICHFKYQKHLQKIKESILKLEPLVTPDTIGRYHIQHGETVWEKDSTGKSLLGQQYVWAIKHWLGHITSKNLPKQSDKKLVKQVANYLGVKDEMKIRLVRLLLARLTWDWKLYEEMKQDDKYKDLEFQVCRMDICHYAFPGNFDNLLRAVGKLQALDNFEGCGTCNAFIKEFVEQELQVLNGLLKSFTNKNLTDKKSWTQGWLFACLVKTLKEQTGLSEPVIEI</sequence>